<evidence type="ECO:0000313" key="5">
    <source>
        <dbReference type="EMBL" id="RGU54279.1"/>
    </source>
</evidence>
<name>A0A1Y3XY29_9BACT</name>
<evidence type="ECO:0000256" key="3">
    <source>
        <dbReference type="ARBA" id="ARBA00023157"/>
    </source>
</evidence>
<dbReference type="InterPro" id="IPR050553">
    <property type="entry name" value="Thioredoxin_ResA/DsbE_sf"/>
</dbReference>
<dbReference type="PANTHER" id="PTHR42852:SF6">
    <property type="entry name" value="THIOL:DISULFIDE INTERCHANGE PROTEIN DSBE"/>
    <property type="match status" value="1"/>
</dbReference>
<accession>A0A1Y3XY29</accession>
<comment type="subcellular location">
    <subcellularLocation>
        <location evidence="1">Cell envelope</location>
    </subcellularLocation>
</comment>
<organism evidence="5 6">
    <name type="scientific">Odoribacter splanchnicus</name>
    <dbReference type="NCBI Taxonomy" id="28118"/>
    <lineage>
        <taxon>Bacteria</taxon>
        <taxon>Pseudomonadati</taxon>
        <taxon>Bacteroidota</taxon>
        <taxon>Bacteroidia</taxon>
        <taxon>Bacteroidales</taxon>
        <taxon>Odoribacteraceae</taxon>
        <taxon>Odoribacter</taxon>
    </lineage>
</organism>
<dbReference type="Proteomes" id="UP000284243">
    <property type="component" value="Unassembled WGS sequence"/>
</dbReference>
<keyword evidence="3" id="KW-1015">Disulfide bond</keyword>
<gene>
    <name evidence="5" type="ORF">DWW57_16715</name>
</gene>
<dbReference type="Gene3D" id="3.40.30.10">
    <property type="entry name" value="Glutaredoxin"/>
    <property type="match status" value="1"/>
</dbReference>
<comment type="caution">
    <text evidence="5">The sequence shown here is derived from an EMBL/GenBank/DDBJ whole genome shotgun (WGS) entry which is preliminary data.</text>
</comment>
<dbReference type="PANTHER" id="PTHR42852">
    <property type="entry name" value="THIOL:DISULFIDE INTERCHANGE PROTEIN DSBE"/>
    <property type="match status" value="1"/>
</dbReference>
<dbReference type="EMBL" id="QRYC01000034">
    <property type="protein sequence ID" value="RGU54279.1"/>
    <property type="molecule type" value="Genomic_DNA"/>
</dbReference>
<dbReference type="PROSITE" id="PS00194">
    <property type="entry name" value="THIOREDOXIN_1"/>
    <property type="match status" value="1"/>
</dbReference>
<evidence type="ECO:0000256" key="2">
    <source>
        <dbReference type="ARBA" id="ARBA00022748"/>
    </source>
</evidence>
<keyword evidence="2" id="KW-0201">Cytochrome c-type biogenesis</keyword>
<dbReference type="CDD" id="cd02966">
    <property type="entry name" value="TlpA_like_family"/>
    <property type="match status" value="1"/>
</dbReference>
<dbReference type="GO" id="GO:0017004">
    <property type="term" value="P:cytochrome complex assembly"/>
    <property type="evidence" value="ECO:0007669"/>
    <property type="project" value="UniProtKB-KW"/>
</dbReference>
<evidence type="ECO:0000256" key="1">
    <source>
        <dbReference type="ARBA" id="ARBA00004196"/>
    </source>
</evidence>
<dbReference type="InterPro" id="IPR000866">
    <property type="entry name" value="AhpC/TSA"/>
</dbReference>
<protein>
    <submittedName>
        <fullName evidence="5">AhpC/TSA family protein</fullName>
    </submittedName>
</protein>
<dbReference type="GO" id="GO:0016491">
    <property type="term" value="F:oxidoreductase activity"/>
    <property type="evidence" value="ECO:0007669"/>
    <property type="project" value="InterPro"/>
</dbReference>
<dbReference type="PROSITE" id="PS51352">
    <property type="entry name" value="THIOREDOXIN_2"/>
    <property type="match status" value="1"/>
</dbReference>
<dbReference type="GO" id="GO:0016209">
    <property type="term" value="F:antioxidant activity"/>
    <property type="evidence" value="ECO:0007669"/>
    <property type="project" value="InterPro"/>
</dbReference>
<dbReference type="InterPro" id="IPR036249">
    <property type="entry name" value="Thioredoxin-like_sf"/>
</dbReference>
<dbReference type="InterPro" id="IPR017937">
    <property type="entry name" value="Thioredoxin_CS"/>
</dbReference>
<dbReference type="Pfam" id="PF00578">
    <property type="entry name" value="AhpC-TSA"/>
    <property type="match status" value="1"/>
</dbReference>
<dbReference type="Pfam" id="PF14289">
    <property type="entry name" value="DUF4369"/>
    <property type="match status" value="1"/>
</dbReference>
<evidence type="ECO:0000313" key="6">
    <source>
        <dbReference type="Proteomes" id="UP000284243"/>
    </source>
</evidence>
<dbReference type="GO" id="GO:0030313">
    <property type="term" value="C:cell envelope"/>
    <property type="evidence" value="ECO:0007669"/>
    <property type="project" value="UniProtKB-SubCell"/>
</dbReference>
<evidence type="ECO:0000256" key="4">
    <source>
        <dbReference type="ARBA" id="ARBA00023284"/>
    </source>
</evidence>
<dbReference type="AlphaFoldDB" id="A0A1Y3XY29"/>
<sequence length="366" mass="42545">MKNLLFLIVTVFYICSCTSKPDGYEVTIDLKNAKNEQIYVSERIPHPTTWYTDTIQLKDGKAVFKGKVTDPHWVAFVVVKEDGELQGSFGMFLDNSQVQVKGDYNNLKQVEITGSKTNDEYQRIEKNGAEVFRNFGRIRYERSKAFKDDRARYDSLTPLYQEAYNKLFDYIVSLPGYATSQVAPHYVWEYFAEDLDKMGKALAGFDASLNSNVFVAECRDNWEKEKKVQPGQPAYDFTLSDIDGKVYKLSDFRGKYVLIEFSASWCGWCKLEIPYLKTVYENTKGKNFVMFTVNMDEDREKWEKDVKEYNLPWPVVSDLKAYSGPVAQNYHVKGIPMIYLIDPEGKIMARDLRREPMIEYINKLFK</sequence>
<keyword evidence="4" id="KW-0676">Redox-active center</keyword>
<dbReference type="SUPFAM" id="SSF52833">
    <property type="entry name" value="Thioredoxin-like"/>
    <property type="match status" value="1"/>
</dbReference>
<dbReference type="RefSeq" id="WP_022160125.1">
    <property type="nucleotide sequence ID" value="NZ_CABJFF010000013.1"/>
</dbReference>
<proteinExistence type="predicted"/>
<reference evidence="5 6" key="1">
    <citation type="submission" date="2018-08" db="EMBL/GenBank/DDBJ databases">
        <title>A genome reference for cultivated species of the human gut microbiota.</title>
        <authorList>
            <person name="Zou Y."/>
            <person name="Xue W."/>
            <person name="Luo G."/>
        </authorList>
    </citation>
    <scope>NUCLEOTIDE SEQUENCE [LARGE SCALE GENOMIC DNA]</scope>
    <source>
        <strain evidence="5 6">AF16-14</strain>
    </source>
</reference>
<dbReference type="InterPro" id="IPR013766">
    <property type="entry name" value="Thioredoxin_domain"/>
</dbReference>
<dbReference type="InterPro" id="IPR025380">
    <property type="entry name" value="DUF4369"/>
</dbReference>